<dbReference type="InterPro" id="IPR022635">
    <property type="entry name" value="DNA_polIII_beta_C"/>
</dbReference>
<dbReference type="Gene3D" id="3.70.10.10">
    <property type="match status" value="1"/>
</dbReference>
<evidence type="ECO:0000256" key="9">
    <source>
        <dbReference type="ARBA" id="ARBA00023125"/>
    </source>
</evidence>
<dbReference type="PANTHER" id="PTHR30478:SF0">
    <property type="entry name" value="BETA SLIDING CLAMP"/>
    <property type="match status" value="1"/>
</dbReference>
<dbReference type="InterPro" id="IPR022637">
    <property type="entry name" value="DNA_polIII_beta_cen"/>
</dbReference>
<keyword evidence="8" id="KW-0239">DNA-directed DNA polymerase</keyword>
<dbReference type="InterPro" id="IPR001001">
    <property type="entry name" value="DNA_polIII_beta"/>
</dbReference>
<dbReference type="Proteomes" id="UP000279911">
    <property type="component" value="Unassembled WGS sequence"/>
</dbReference>
<sequence length="232" mass="25767">MVKKTAFAASTNDIRPVLTGMLFSIKDKKITCAATNSHRLAMKEVQIETGIEGSSIVPLSSIKELQRLFSDSHEMMEIGLAENFLIFKSPLCSFYTRLIEGNYPNLDTLVPNDTKTVLTLSTTLLLKEIERASLFSRDASNYNVKVELIDESKLKISSKSTDLGKIEETQQVIRLEGDTDISISLNSQFLMEALRTITDQEVSIHFSGSMRPVLITPGDKSGHMHLISPVRG</sequence>
<dbReference type="RefSeq" id="WP_125481262.1">
    <property type="nucleotide sequence ID" value="NZ_RSFW01000019.1"/>
</dbReference>
<comment type="subcellular location">
    <subcellularLocation>
        <location evidence="1">Cytoplasm</location>
    </subcellularLocation>
</comment>
<evidence type="ECO:0000313" key="15">
    <source>
        <dbReference type="Proteomes" id="UP000279911"/>
    </source>
</evidence>
<dbReference type="EMBL" id="RSFW01000019">
    <property type="protein sequence ID" value="RSD25543.1"/>
    <property type="molecule type" value="Genomic_DNA"/>
</dbReference>
<keyword evidence="6 14" id="KW-0548">Nucleotidyltransferase</keyword>
<gene>
    <name evidence="14" type="primary">dnaN</name>
    <name evidence="14" type="ORF">EJA10_17230</name>
</gene>
<feature type="domain" description="DNA polymerase III beta sliding clamp C-terminal" evidence="13">
    <location>
        <begin position="108"/>
        <end position="231"/>
    </location>
</feature>
<dbReference type="GO" id="GO:0003887">
    <property type="term" value="F:DNA-directed DNA polymerase activity"/>
    <property type="evidence" value="ECO:0007669"/>
    <property type="project" value="UniProtKB-KW"/>
</dbReference>
<dbReference type="OrthoDB" id="8421503at2"/>
<name>A0A427TMF5_9BACI</name>
<dbReference type="Gene3D" id="3.10.150.10">
    <property type="entry name" value="DNA Polymerase III, subunit A, domain 2"/>
    <property type="match status" value="1"/>
</dbReference>
<dbReference type="Pfam" id="PF02768">
    <property type="entry name" value="DNA_pol3_beta_3"/>
    <property type="match status" value="1"/>
</dbReference>
<dbReference type="PANTHER" id="PTHR30478">
    <property type="entry name" value="DNA POLYMERASE III SUBUNIT BETA"/>
    <property type="match status" value="1"/>
</dbReference>
<dbReference type="SUPFAM" id="SSF55979">
    <property type="entry name" value="DNA clamp"/>
    <property type="match status" value="2"/>
</dbReference>
<evidence type="ECO:0000256" key="7">
    <source>
        <dbReference type="ARBA" id="ARBA00022705"/>
    </source>
</evidence>
<evidence type="ECO:0000259" key="13">
    <source>
        <dbReference type="Pfam" id="PF02768"/>
    </source>
</evidence>
<dbReference type="NCBIfam" id="TIGR00663">
    <property type="entry name" value="dnan"/>
    <property type="match status" value="1"/>
</dbReference>
<dbReference type="GO" id="GO:0003677">
    <property type="term" value="F:DNA binding"/>
    <property type="evidence" value="ECO:0007669"/>
    <property type="project" value="UniProtKB-KW"/>
</dbReference>
<dbReference type="AlphaFoldDB" id="A0A427TMF5"/>
<evidence type="ECO:0000256" key="1">
    <source>
        <dbReference type="ARBA" id="ARBA00004496"/>
    </source>
</evidence>
<evidence type="ECO:0000256" key="3">
    <source>
        <dbReference type="ARBA" id="ARBA00021035"/>
    </source>
</evidence>
<dbReference type="GO" id="GO:0006271">
    <property type="term" value="P:DNA strand elongation involved in DNA replication"/>
    <property type="evidence" value="ECO:0007669"/>
    <property type="project" value="TreeGrafter"/>
</dbReference>
<evidence type="ECO:0000256" key="10">
    <source>
        <dbReference type="ARBA" id="ARBA00030988"/>
    </source>
</evidence>
<dbReference type="GO" id="GO:0005737">
    <property type="term" value="C:cytoplasm"/>
    <property type="evidence" value="ECO:0007669"/>
    <property type="project" value="UniProtKB-SubCell"/>
</dbReference>
<evidence type="ECO:0000256" key="4">
    <source>
        <dbReference type="ARBA" id="ARBA00022490"/>
    </source>
</evidence>
<accession>A0A427TMF5</accession>
<protein>
    <recommendedName>
        <fullName evidence="3">Beta sliding clamp</fullName>
    </recommendedName>
    <alternativeName>
        <fullName evidence="11">Beta-clamp processivity factor</fullName>
    </alternativeName>
    <alternativeName>
        <fullName evidence="10">DNA polymerase III beta sliding clamp subunit</fullName>
    </alternativeName>
</protein>
<proteinExistence type="inferred from homology"/>
<keyword evidence="9" id="KW-0238">DNA-binding</keyword>
<evidence type="ECO:0000256" key="8">
    <source>
        <dbReference type="ARBA" id="ARBA00022932"/>
    </source>
</evidence>
<dbReference type="CDD" id="cd00140">
    <property type="entry name" value="beta_clamp"/>
    <property type="match status" value="1"/>
</dbReference>
<dbReference type="InterPro" id="IPR046938">
    <property type="entry name" value="DNA_clamp_sf"/>
</dbReference>
<evidence type="ECO:0000313" key="14">
    <source>
        <dbReference type="EMBL" id="RSD25543.1"/>
    </source>
</evidence>
<keyword evidence="5 14" id="KW-0808">Transferase</keyword>
<evidence type="ECO:0000256" key="5">
    <source>
        <dbReference type="ARBA" id="ARBA00022679"/>
    </source>
</evidence>
<evidence type="ECO:0000256" key="11">
    <source>
        <dbReference type="ARBA" id="ARBA00033276"/>
    </source>
</evidence>
<dbReference type="GO" id="GO:0009360">
    <property type="term" value="C:DNA polymerase III complex"/>
    <property type="evidence" value="ECO:0007669"/>
    <property type="project" value="InterPro"/>
</dbReference>
<evidence type="ECO:0000259" key="12">
    <source>
        <dbReference type="Pfam" id="PF02767"/>
    </source>
</evidence>
<comment type="caution">
    <text evidence="14">The sequence shown here is derived from an EMBL/GenBank/DDBJ whole genome shotgun (WGS) entry which is preliminary data.</text>
</comment>
<dbReference type="Pfam" id="PF02767">
    <property type="entry name" value="DNA_pol3_beta_2"/>
    <property type="match status" value="1"/>
</dbReference>
<keyword evidence="7" id="KW-0235">DNA replication</keyword>
<reference evidence="15" key="1">
    <citation type="submission" date="2018-12" db="EMBL/GenBank/DDBJ databases">
        <title>Bacillus chawlae sp. nov., Bacillus glennii sp. nov., and Bacillus saganii sp. nov. Isolated from the Vehicle Assembly Building at Kennedy Space Center where the Viking Spacecraft were Assembled.</title>
        <authorList>
            <person name="Seuylemezian A."/>
            <person name="Vaishampayan P."/>
        </authorList>
    </citation>
    <scope>NUCLEOTIDE SEQUENCE [LARGE SCALE GENOMIC DNA]</scope>
    <source>
        <strain evidence="15">DSM 13966</strain>
    </source>
</reference>
<keyword evidence="4" id="KW-0963">Cytoplasm</keyword>
<evidence type="ECO:0000256" key="6">
    <source>
        <dbReference type="ARBA" id="ARBA00022695"/>
    </source>
</evidence>
<comment type="similarity">
    <text evidence="2">Belongs to the beta sliding clamp family.</text>
</comment>
<dbReference type="SMART" id="SM00480">
    <property type="entry name" value="POL3Bc"/>
    <property type="match status" value="1"/>
</dbReference>
<dbReference type="GO" id="GO:0008408">
    <property type="term" value="F:3'-5' exonuclease activity"/>
    <property type="evidence" value="ECO:0007669"/>
    <property type="project" value="InterPro"/>
</dbReference>
<feature type="domain" description="DNA polymerase III beta sliding clamp central" evidence="12">
    <location>
        <begin position="2"/>
        <end position="105"/>
    </location>
</feature>
<evidence type="ECO:0000256" key="2">
    <source>
        <dbReference type="ARBA" id="ARBA00010752"/>
    </source>
</evidence>
<organism evidence="14 15">
    <name type="scientific">Mesobacillus subterraneus</name>
    <dbReference type="NCBI Taxonomy" id="285983"/>
    <lineage>
        <taxon>Bacteria</taxon>
        <taxon>Bacillati</taxon>
        <taxon>Bacillota</taxon>
        <taxon>Bacilli</taxon>
        <taxon>Bacillales</taxon>
        <taxon>Bacillaceae</taxon>
        <taxon>Mesobacillus</taxon>
    </lineage>
</organism>